<accession>A0A8J4WH40</accession>
<evidence type="ECO:0000313" key="2">
    <source>
        <dbReference type="EMBL" id="KAF5401603.1"/>
    </source>
</evidence>
<dbReference type="Proteomes" id="UP000748531">
    <property type="component" value="Unassembled WGS sequence"/>
</dbReference>
<dbReference type="OrthoDB" id="6242354at2759"/>
<reference evidence="2" key="1">
    <citation type="submission" date="2019-05" db="EMBL/GenBank/DDBJ databases">
        <title>Annotation for the trematode Paragonimus heterotremus.</title>
        <authorList>
            <person name="Choi Y.-J."/>
        </authorList>
    </citation>
    <scope>NUCLEOTIDE SEQUENCE</scope>
    <source>
        <strain evidence="2">LC</strain>
    </source>
</reference>
<proteinExistence type="predicted"/>
<feature type="domain" description="DUF7083" evidence="1">
    <location>
        <begin position="50"/>
        <end position="85"/>
    </location>
</feature>
<keyword evidence="3" id="KW-1185">Reference proteome</keyword>
<comment type="caution">
    <text evidence="2">The sequence shown here is derived from an EMBL/GenBank/DDBJ whole genome shotgun (WGS) entry which is preliminary data.</text>
</comment>
<evidence type="ECO:0000313" key="3">
    <source>
        <dbReference type="Proteomes" id="UP000748531"/>
    </source>
</evidence>
<organism evidence="2 3">
    <name type="scientific">Paragonimus heterotremus</name>
    <dbReference type="NCBI Taxonomy" id="100268"/>
    <lineage>
        <taxon>Eukaryota</taxon>
        <taxon>Metazoa</taxon>
        <taxon>Spiralia</taxon>
        <taxon>Lophotrochozoa</taxon>
        <taxon>Platyhelminthes</taxon>
        <taxon>Trematoda</taxon>
        <taxon>Digenea</taxon>
        <taxon>Plagiorchiida</taxon>
        <taxon>Troglotremata</taxon>
        <taxon>Troglotrematidae</taxon>
        <taxon>Paragonimus</taxon>
    </lineage>
</organism>
<protein>
    <recommendedName>
        <fullName evidence="1">DUF7083 domain-containing protein</fullName>
    </recommendedName>
</protein>
<name>A0A8J4WH40_9TREM</name>
<dbReference type="InterPro" id="IPR055510">
    <property type="entry name" value="DUF7083"/>
</dbReference>
<evidence type="ECO:0000259" key="1">
    <source>
        <dbReference type="Pfam" id="PF23309"/>
    </source>
</evidence>
<dbReference type="EMBL" id="LUCH01002358">
    <property type="protein sequence ID" value="KAF5401603.1"/>
    <property type="molecule type" value="Genomic_DNA"/>
</dbReference>
<gene>
    <name evidence="2" type="ORF">PHET_05137</name>
</gene>
<dbReference type="Pfam" id="PF23309">
    <property type="entry name" value="DUF7083"/>
    <property type="match status" value="1"/>
</dbReference>
<dbReference type="AlphaFoldDB" id="A0A8J4WH40"/>
<sequence length="126" mass="13974">MSLSLEEVKKLLKQQHEQYEATQLKLIEFMAQKMTFQHSSAFTTMVSTAETLANSITEFNYQSGSGIKFEAWFRRCEDIFKEDAMAVGRACGASSSVAAVVVTDSEGSQLKPLVVAIEQSVEKLLI</sequence>